<dbReference type="PANTHER" id="PTHR11439">
    <property type="entry name" value="GAG-POL-RELATED RETROTRANSPOSON"/>
    <property type="match status" value="1"/>
</dbReference>
<keyword evidence="2" id="KW-1185">Reference proteome</keyword>
<dbReference type="PANTHER" id="PTHR11439:SF509">
    <property type="entry name" value="RNA-DIRECTED DNA POLYMERASE"/>
    <property type="match status" value="1"/>
</dbReference>
<accession>A0ABQ4YGF3</accession>
<sequence length="194" mass="21838">MSMMGEMKFFLGLQIHQSPCGIFINQSTYALETLKKHGMNLCDTIGTPLATLPKLDADLHGTPVDLRKYCSMVGSLMYITLSRLDIHFPVCICARYQARPTKSYLKEVKHVFWYLKGTINRGLWYPKDTSFELIGFSVADNSGCLDTRKSMSGGTQFLGDMLITTRSCQRKGKCTIECALPSKDEKSSCFRAYL</sequence>
<protein>
    <recommendedName>
        <fullName evidence="3">Reverse transcriptase Ty1/copia-type domain-containing protein</fullName>
    </recommendedName>
</protein>
<organism evidence="1 2">
    <name type="scientific">Tanacetum coccineum</name>
    <dbReference type="NCBI Taxonomy" id="301880"/>
    <lineage>
        <taxon>Eukaryota</taxon>
        <taxon>Viridiplantae</taxon>
        <taxon>Streptophyta</taxon>
        <taxon>Embryophyta</taxon>
        <taxon>Tracheophyta</taxon>
        <taxon>Spermatophyta</taxon>
        <taxon>Magnoliopsida</taxon>
        <taxon>eudicotyledons</taxon>
        <taxon>Gunneridae</taxon>
        <taxon>Pentapetalae</taxon>
        <taxon>asterids</taxon>
        <taxon>campanulids</taxon>
        <taxon>Asterales</taxon>
        <taxon>Asteraceae</taxon>
        <taxon>Asteroideae</taxon>
        <taxon>Anthemideae</taxon>
        <taxon>Anthemidinae</taxon>
        <taxon>Tanacetum</taxon>
    </lineage>
</organism>
<reference evidence="1" key="2">
    <citation type="submission" date="2022-01" db="EMBL/GenBank/DDBJ databases">
        <authorList>
            <person name="Yamashiro T."/>
            <person name="Shiraishi A."/>
            <person name="Satake H."/>
            <person name="Nakayama K."/>
        </authorList>
    </citation>
    <scope>NUCLEOTIDE SEQUENCE</scope>
</reference>
<proteinExistence type="predicted"/>
<evidence type="ECO:0008006" key="3">
    <source>
        <dbReference type="Google" id="ProtNLM"/>
    </source>
</evidence>
<dbReference type="Proteomes" id="UP001151760">
    <property type="component" value="Unassembled WGS sequence"/>
</dbReference>
<dbReference type="EMBL" id="BQNB010010345">
    <property type="protein sequence ID" value="GJS76027.1"/>
    <property type="molecule type" value="Genomic_DNA"/>
</dbReference>
<name>A0ABQ4YGF3_9ASTR</name>
<evidence type="ECO:0000313" key="1">
    <source>
        <dbReference type="EMBL" id="GJS76027.1"/>
    </source>
</evidence>
<evidence type="ECO:0000313" key="2">
    <source>
        <dbReference type="Proteomes" id="UP001151760"/>
    </source>
</evidence>
<gene>
    <name evidence="1" type="ORF">Tco_0725908</name>
</gene>
<reference evidence="1" key="1">
    <citation type="journal article" date="2022" name="Int. J. Mol. Sci.">
        <title>Draft Genome of Tanacetum Coccineum: Genomic Comparison of Closely Related Tanacetum-Family Plants.</title>
        <authorList>
            <person name="Yamashiro T."/>
            <person name="Shiraishi A."/>
            <person name="Nakayama K."/>
            <person name="Satake H."/>
        </authorList>
    </citation>
    <scope>NUCLEOTIDE SEQUENCE</scope>
</reference>
<comment type="caution">
    <text evidence="1">The sequence shown here is derived from an EMBL/GenBank/DDBJ whole genome shotgun (WGS) entry which is preliminary data.</text>
</comment>